<dbReference type="AlphaFoldDB" id="U4TGX0"/>
<keyword evidence="2" id="KW-1185">Reference proteome</keyword>
<dbReference type="Proteomes" id="UP000030647">
    <property type="component" value="Unassembled WGS sequence"/>
</dbReference>
<organism evidence="1 2">
    <name type="scientific">Schleiferilactobacillus shenzhenensis LY-73</name>
    <dbReference type="NCBI Taxonomy" id="1231336"/>
    <lineage>
        <taxon>Bacteria</taxon>
        <taxon>Bacillati</taxon>
        <taxon>Bacillota</taxon>
        <taxon>Bacilli</taxon>
        <taxon>Lactobacillales</taxon>
        <taxon>Lactobacillaceae</taxon>
        <taxon>Schleiferilactobacillus</taxon>
    </lineage>
</organism>
<dbReference type="EMBL" id="KI271606">
    <property type="protein sequence ID" value="ERL64036.1"/>
    <property type="molecule type" value="Genomic_DNA"/>
</dbReference>
<evidence type="ECO:0000313" key="1">
    <source>
        <dbReference type="EMBL" id="ERL64036.1"/>
    </source>
</evidence>
<proteinExistence type="predicted"/>
<evidence type="ECO:0000313" key="2">
    <source>
        <dbReference type="Proteomes" id="UP000030647"/>
    </source>
</evidence>
<dbReference type="HOGENOM" id="CLU_2880314_0_0_9"/>
<gene>
    <name evidence="1" type="ORF">L248_1683</name>
</gene>
<name>U4TGX0_9LACO</name>
<accession>U4TGX0</accession>
<reference evidence="2" key="1">
    <citation type="journal article" date="2013" name="Genome Announc.">
        <title>Whole-Genome Sequencing of Lactobacillus shenzhenensis Strain LY-73T.</title>
        <authorList>
            <person name="Lin Z."/>
            <person name="Liu Z."/>
            <person name="Yang R."/>
            <person name="Zou Y."/>
            <person name="Wan D."/>
            <person name="Chen J."/>
            <person name="Guo M."/>
            <person name="Zhao J."/>
            <person name="Fang C."/>
            <person name="Yang R."/>
            <person name="Liu F."/>
        </authorList>
    </citation>
    <scope>NUCLEOTIDE SEQUENCE [LARGE SCALE GENOMIC DNA]</scope>
    <source>
        <strain evidence="2">LY-73</strain>
    </source>
</reference>
<protein>
    <submittedName>
        <fullName evidence="1">Uncharacterized protein</fullName>
    </submittedName>
</protein>
<sequence length="63" mass="7158">MSDWEKAITIGSIHDAYDFSEHHDDLPEVLKQTGGHAVLIQYTETELKPKADPTDPSSDWQDF</sequence>
<dbReference type="STRING" id="1231336.L248_1683"/>